<sequence>MPVPLRFVASLLLCLAGLATTVHAQGIITFQEELYDFGKVPEGTVATHEFKFKNTGNQPVVIGNVQASCGCTTPEWTRTPILPGKMGVVKAMYSSAGRPGVFNKTITVTTNTNAPSTVLTIKGTVLNKEEIRKSLTPAELAAAPKAVVAQPVHNFGRIEAGQQPVARFVVQNTGKQDLVFSGISSGCYCIGFKTPPGPIKPGQSGTLDIIYTQRKLGAMVDEATLTSNDPRSDLKLTLKAEVVKSLNAASLVKESDVSVPFK</sequence>
<dbReference type="AlphaFoldDB" id="A0A8T9STH2"/>
<dbReference type="Proteomes" id="UP000829925">
    <property type="component" value="Chromosome"/>
</dbReference>
<name>A0A8T9STH2_9BACT</name>
<dbReference type="EMBL" id="CP095053">
    <property type="protein sequence ID" value="UOR03520.1"/>
    <property type="molecule type" value="Genomic_DNA"/>
</dbReference>
<evidence type="ECO:0000313" key="3">
    <source>
        <dbReference type="Proteomes" id="UP000829925"/>
    </source>
</evidence>
<organism evidence="2 3">
    <name type="scientific">Hymenobacter aerilatus</name>
    <dbReference type="NCBI Taxonomy" id="2932251"/>
    <lineage>
        <taxon>Bacteria</taxon>
        <taxon>Pseudomonadati</taxon>
        <taxon>Bacteroidota</taxon>
        <taxon>Cytophagia</taxon>
        <taxon>Cytophagales</taxon>
        <taxon>Hymenobacteraceae</taxon>
        <taxon>Hymenobacter</taxon>
    </lineage>
</organism>
<dbReference type="NCBIfam" id="NF012200">
    <property type="entry name" value="choice_anch_D"/>
    <property type="match status" value="1"/>
</dbReference>
<dbReference type="InterPro" id="IPR011467">
    <property type="entry name" value="DUF1573"/>
</dbReference>
<proteinExistence type="predicted"/>
<dbReference type="RefSeq" id="WP_245090184.1">
    <property type="nucleotide sequence ID" value="NZ_CP095053.1"/>
</dbReference>
<gene>
    <name evidence="2" type="ORF">MUN82_11235</name>
</gene>
<keyword evidence="3" id="KW-1185">Reference proteome</keyword>
<evidence type="ECO:0000313" key="2">
    <source>
        <dbReference type="EMBL" id="UOR03520.1"/>
    </source>
</evidence>
<dbReference type="PANTHER" id="PTHR37833:SF1">
    <property type="entry name" value="SIGNAL PEPTIDE PROTEIN"/>
    <property type="match status" value="1"/>
</dbReference>
<feature type="signal peptide" evidence="1">
    <location>
        <begin position="1"/>
        <end position="24"/>
    </location>
</feature>
<dbReference type="KEGG" id="haei:MUN82_11235"/>
<dbReference type="PANTHER" id="PTHR37833">
    <property type="entry name" value="LIPOPROTEIN-RELATED"/>
    <property type="match status" value="1"/>
</dbReference>
<dbReference type="Pfam" id="PF07610">
    <property type="entry name" value="DUF1573"/>
    <property type="match status" value="2"/>
</dbReference>
<dbReference type="InterPro" id="IPR013783">
    <property type="entry name" value="Ig-like_fold"/>
</dbReference>
<evidence type="ECO:0000256" key="1">
    <source>
        <dbReference type="SAM" id="SignalP"/>
    </source>
</evidence>
<protein>
    <submittedName>
        <fullName evidence="2">DUF1573 domain-containing protein</fullName>
    </submittedName>
</protein>
<feature type="chain" id="PRO_5035800051" evidence="1">
    <location>
        <begin position="25"/>
        <end position="262"/>
    </location>
</feature>
<reference evidence="2 3" key="1">
    <citation type="submission" date="2022-04" db="EMBL/GenBank/DDBJ databases">
        <title>Hymenobacter sp. isolated from the air.</title>
        <authorList>
            <person name="Won M."/>
            <person name="Lee C.-M."/>
            <person name="Woen H.-Y."/>
            <person name="Kwon S.-W."/>
        </authorList>
    </citation>
    <scope>NUCLEOTIDE SEQUENCE [LARGE SCALE GENOMIC DNA]</scope>
    <source>
        <strain evidence="3">5413 J-13</strain>
    </source>
</reference>
<dbReference type="Gene3D" id="2.60.40.10">
    <property type="entry name" value="Immunoglobulins"/>
    <property type="match status" value="2"/>
</dbReference>
<accession>A0A8T9STH2</accession>
<keyword evidence="1" id="KW-0732">Signal</keyword>